<reference evidence="3" key="2">
    <citation type="submission" date="2024-02" db="EMBL/GenBank/DDBJ databases">
        <title>Comparative genomics of Cryptococcus and Kwoniella reveals pathogenesis evolution and contrasting modes of karyotype evolution via chromosome fusion or intercentromeric recombination.</title>
        <authorList>
            <person name="Coelho M.A."/>
            <person name="David-Palma M."/>
            <person name="Shea T."/>
            <person name="Bowers K."/>
            <person name="McGinley-Smith S."/>
            <person name="Mohammad A.W."/>
            <person name="Gnirke A."/>
            <person name="Yurkov A.M."/>
            <person name="Nowrousian M."/>
            <person name="Sun S."/>
            <person name="Cuomo C.A."/>
            <person name="Heitman J."/>
        </authorList>
    </citation>
    <scope>NUCLEOTIDE SEQUENCE</scope>
    <source>
        <strain evidence="3">CBS 10117</strain>
    </source>
</reference>
<keyword evidence="4" id="KW-1185">Reference proteome</keyword>
<feature type="transmembrane region" description="Helical" evidence="2">
    <location>
        <begin position="194"/>
        <end position="219"/>
    </location>
</feature>
<evidence type="ECO:0000313" key="3">
    <source>
        <dbReference type="EMBL" id="WWC57811.1"/>
    </source>
</evidence>
<dbReference type="RefSeq" id="XP_018266371.2">
    <property type="nucleotide sequence ID" value="XM_018403717.2"/>
</dbReference>
<feature type="transmembrane region" description="Helical" evidence="2">
    <location>
        <begin position="136"/>
        <end position="157"/>
    </location>
</feature>
<evidence type="ECO:0000256" key="1">
    <source>
        <dbReference type="SAM" id="MobiDB-lite"/>
    </source>
</evidence>
<feature type="transmembrane region" description="Helical" evidence="2">
    <location>
        <begin position="247"/>
        <end position="270"/>
    </location>
</feature>
<dbReference type="Proteomes" id="UP000078595">
    <property type="component" value="Chromosome 1"/>
</dbReference>
<evidence type="ECO:0000313" key="4">
    <source>
        <dbReference type="Proteomes" id="UP000078595"/>
    </source>
</evidence>
<dbReference type="EMBL" id="CP144530">
    <property type="protein sequence ID" value="WWC57811.1"/>
    <property type="molecule type" value="Genomic_DNA"/>
</dbReference>
<reference evidence="3" key="1">
    <citation type="submission" date="2013-07" db="EMBL/GenBank/DDBJ databases">
        <authorList>
            <consortium name="The Broad Institute Genome Sequencing Platform"/>
            <person name="Cuomo C."/>
            <person name="Litvintseva A."/>
            <person name="Chen Y."/>
            <person name="Heitman J."/>
            <person name="Sun S."/>
            <person name="Springer D."/>
            <person name="Dromer F."/>
            <person name="Young S.K."/>
            <person name="Zeng Q."/>
            <person name="Gargeya S."/>
            <person name="Fitzgerald M."/>
            <person name="Abouelleil A."/>
            <person name="Alvarado L."/>
            <person name="Berlin A.M."/>
            <person name="Chapman S.B."/>
            <person name="Dewar J."/>
            <person name="Goldberg J."/>
            <person name="Griggs A."/>
            <person name="Gujja S."/>
            <person name="Hansen M."/>
            <person name="Howarth C."/>
            <person name="Imamovic A."/>
            <person name="Larimer J."/>
            <person name="McCowan C."/>
            <person name="Murphy C."/>
            <person name="Pearson M."/>
            <person name="Priest M."/>
            <person name="Roberts A."/>
            <person name="Saif S."/>
            <person name="Shea T."/>
            <person name="Sykes S."/>
            <person name="Wortman J."/>
            <person name="Nusbaum C."/>
            <person name="Birren B."/>
        </authorList>
    </citation>
    <scope>NUCLEOTIDE SEQUENCE</scope>
    <source>
        <strain evidence="3">CBS 10117</strain>
    </source>
</reference>
<accession>A0AAJ8MC09</accession>
<feature type="transmembrane region" description="Helical" evidence="2">
    <location>
        <begin position="29"/>
        <end position="50"/>
    </location>
</feature>
<keyword evidence="2" id="KW-1133">Transmembrane helix</keyword>
<name>A0AAJ8MC09_9TREE</name>
<feature type="region of interest" description="Disordered" evidence="1">
    <location>
        <begin position="1"/>
        <end position="22"/>
    </location>
</feature>
<dbReference type="GeneID" id="28964045"/>
<proteinExistence type="predicted"/>
<keyword evidence="2" id="KW-0812">Transmembrane</keyword>
<gene>
    <name evidence="3" type="ORF">I303_100346</name>
</gene>
<organism evidence="3 4">
    <name type="scientific">Kwoniella dejecticola CBS 10117</name>
    <dbReference type="NCBI Taxonomy" id="1296121"/>
    <lineage>
        <taxon>Eukaryota</taxon>
        <taxon>Fungi</taxon>
        <taxon>Dikarya</taxon>
        <taxon>Basidiomycota</taxon>
        <taxon>Agaricomycotina</taxon>
        <taxon>Tremellomycetes</taxon>
        <taxon>Tremellales</taxon>
        <taxon>Cryptococcaceae</taxon>
        <taxon>Kwoniella</taxon>
    </lineage>
</organism>
<evidence type="ECO:0000256" key="2">
    <source>
        <dbReference type="SAM" id="Phobius"/>
    </source>
</evidence>
<sequence>MPSSSNSNSKPRSRSSSPDSHQNSPFNHILCLLLSCISTLFLFLVILYNIPFAADETGDLDNRLWLVKLSTRVRQWGFTMWGWCSWSSPSGGGGGGGYSINDAQCTRKSFWSLPADAPNGLESVNLPSEIAKSLSISGFLLTFLLIISFALMIDLLITLRFHSPKQPPAVGKIYWTPPRKMRYTTWVAYCLRNFYLRIVAVIVILAWGLPVIVVAAVGVEKFNDDNQGYIGNSIQVEGDKMSLGSGWILSLVALISLLIIQINIPLAGLWNDSRRSGKKH</sequence>
<keyword evidence="2" id="KW-0472">Membrane</keyword>
<dbReference type="AlphaFoldDB" id="A0AAJ8MC09"/>
<dbReference type="KEGG" id="kdj:28964045"/>
<protein>
    <submittedName>
        <fullName evidence="3">Uncharacterized protein</fullName>
    </submittedName>
</protein>